<accession>A0A8X6LVK5</accession>
<organism evidence="1 2">
    <name type="scientific">Trichonephila clavata</name>
    <name type="common">Joro spider</name>
    <name type="synonym">Nephila clavata</name>
    <dbReference type="NCBI Taxonomy" id="2740835"/>
    <lineage>
        <taxon>Eukaryota</taxon>
        <taxon>Metazoa</taxon>
        <taxon>Ecdysozoa</taxon>
        <taxon>Arthropoda</taxon>
        <taxon>Chelicerata</taxon>
        <taxon>Arachnida</taxon>
        <taxon>Araneae</taxon>
        <taxon>Araneomorphae</taxon>
        <taxon>Entelegynae</taxon>
        <taxon>Araneoidea</taxon>
        <taxon>Nephilidae</taxon>
        <taxon>Trichonephila</taxon>
    </lineage>
</organism>
<comment type="caution">
    <text evidence="1">The sequence shown here is derived from an EMBL/GenBank/DDBJ whole genome shotgun (WGS) entry which is preliminary data.</text>
</comment>
<proteinExistence type="predicted"/>
<dbReference type="InterPro" id="IPR027417">
    <property type="entry name" value="P-loop_NTPase"/>
</dbReference>
<keyword evidence="1" id="KW-0067">ATP-binding</keyword>
<evidence type="ECO:0000313" key="2">
    <source>
        <dbReference type="Proteomes" id="UP000887116"/>
    </source>
</evidence>
<name>A0A8X6LVK5_TRICU</name>
<dbReference type="OrthoDB" id="6141723at2759"/>
<keyword evidence="1" id="KW-0378">Hydrolase</keyword>
<dbReference type="SUPFAM" id="SSF52540">
    <property type="entry name" value="P-loop containing nucleoside triphosphate hydrolases"/>
    <property type="match status" value="1"/>
</dbReference>
<protein>
    <submittedName>
        <fullName evidence="1">ATP-dependent DNA helicase</fullName>
    </submittedName>
</protein>
<keyword evidence="1" id="KW-0547">Nucleotide-binding</keyword>
<keyword evidence="1" id="KW-0347">Helicase</keyword>
<dbReference type="Proteomes" id="UP000887116">
    <property type="component" value="Unassembled WGS sequence"/>
</dbReference>
<dbReference type="EMBL" id="BMAO01008461">
    <property type="protein sequence ID" value="GFR23605.1"/>
    <property type="molecule type" value="Genomic_DNA"/>
</dbReference>
<reference evidence="1" key="1">
    <citation type="submission" date="2020-07" db="EMBL/GenBank/DDBJ databases">
        <title>Multicomponent nature underlies the extraordinary mechanical properties of spider dragline silk.</title>
        <authorList>
            <person name="Kono N."/>
            <person name="Nakamura H."/>
            <person name="Mori M."/>
            <person name="Yoshida Y."/>
            <person name="Ohtoshi R."/>
            <person name="Malay A.D."/>
            <person name="Moran D.A.P."/>
            <person name="Tomita M."/>
            <person name="Numata K."/>
            <person name="Arakawa K."/>
        </authorList>
    </citation>
    <scope>NUCLEOTIDE SEQUENCE</scope>
</reference>
<keyword evidence="2" id="KW-1185">Reference proteome</keyword>
<dbReference type="GO" id="GO:0004386">
    <property type="term" value="F:helicase activity"/>
    <property type="evidence" value="ECO:0007669"/>
    <property type="project" value="UniProtKB-KW"/>
</dbReference>
<evidence type="ECO:0000313" key="1">
    <source>
        <dbReference type="EMBL" id="GFR23605.1"/>
    </source>
</evidence>
<gene>
    <name evidence="1" type="primary">PIF1</name>
    <name evidence="1" type="ORF">TNCT_443141</name>
</gene>
<dbReference type="AlphaFoldDB" id="A0A8X6LVK5"/>
<dbReference type="CDD" id="cd18809">
    <property type="entry name" value="SF1_C_RecD"/>
    <property type="match status" value="1"/>
</dbReference>
<sequence length="97" mass="11235">MTIHKSQGGTFNVVVYEYQKTHSLPLLYVSLSRVTSIEGLFIAPKDNDNRFYHGRINDTLIISLQDEFRRLSLNPLSIIGRTILDFMNVRKVLQGYF</sequence>